<dbReference type="GO" id="GO:0005576">
    <property type="term" value="C:extracellular region"/>
    <property type="evidence" value="ECO:0007669"/>
    <property type="project" value="UniProtKB-SubCell"/>
</dbReference>
<keyword evidence="6 11" id="KW-0732">Signal</keyword>
<comment type="similarity">
    <text evidence="3">Belongs to the RBT5 family.</text>
</comment>
<evidence type="ECO:0000256" key="5">
    <source>
        <dbReference type="ARBA" id="ARBA00022622"/>
    </source>
</evidence>
<dbReference type="PROSITE" id="PS52012">
    <property type="entry name" value="CFEM"/>
    <property type="match status" value="1"/>
</dbReference>
<reference evidence="13" key="1">
    <citation type="journal article" date="2020" name="Stud. Mycol.">
        <title>101 Dothideomycetes genomes: a test case for predicting lifestyles and emergence of pathogens.</title>
        <authorList>
            <person name="Haridas S."/>
            <person name="Albert R."/>
            <person name="Binder M."/>
            <person name="Bloem J."/>
            <person name="Labutti K."/>
            <person name="Salamov A."/>
            <person name="Andreopoulos B."/>
            <person name="Baker S."/>
            <person name="Barry K."/>
            <person name="Bills G."/>
            <person name="Bluhm B."/>
            <person name="Cannon C."/>
            <person name="Castanera R."/>
            <person name="Culley D."/>
            <person name="Daum C."/>
            <person name="Ezra D."/>
            <person name="Gonzalez J."/>
            <person name="Henrissat B."/>
            <person name="Kuo A."/>
            <person name="Liang C."/>
            <person name="Lipzen A."/>
            <person name="Lutzoni F."/>
            <person name="Magnuson J."/>
            <person name="Mondo S."/>
            <person name="Nolan M."/>
            <person name="Ohm R."/>
            <person name="Pangilinan J."/>
            <person name="Park H.-J."/>
            <person name="Ramirez L."/>
            <person name="Alfaro M."/>
            <person name="Sun H."/>
            <person name="Tritt A."/>
            <person name="Yoshinaga Y."/>
            <person name="Zwiers L.-H."/>
            <person name="Turgeon B."/>
            <person name="Goodwin S."/>
            <person name="Spatafora J."/>
            <person name="Crous P."/>
            <person name="Grigoriev I."/>
        </authorList>
    </citation>
    <scope>NUCLEOTIDE SEQUENCE</scope>
    <source>
        <strain evidence="13">CBS 115976</strain>
    </source>
</reference>
<evidence type="ECO:0000256" key="3">
    <source>
        <dbReference type="ARBA" id="ARBA00010031"/>
    </source>
</evidence>
<feature type="signal peptide" evidence="11">
    <location>
        <begin position="1"/>
        <end position="17"/>
    </location>
</feature>
<feature type="compositionally biased region" description="Low complexity" evidence="10">
    <location>
        <begin position="68"/>
        <end position="125"/>
    </location>
</feature>
<comment type="caution">
    <text evidence="9">Lacks conserved residue(s) required for the propagation of feature annotation.</text>
</comment>
<dbReference type="GO" id="GO:0098552">
    <property type="term" value="C:side of membrane"/>
    <property type="evidence" value="ECO:0007669"/>
    <property type="project" value="UniProtKB-KW"/>
</dbReference>
<proteinExistence type="inferred from homology"/>
<feature type="domain" description="CFEM" evidence="12">
    <location>
        <begin position="137"/>
        <end position="236"/>
    </location>
</feature>
<comment type="subcellular location">
    <subcellularLocation>
        <location evidence="1">Membrane</location>
        <topology evidence="1">Lipid-anchor</topology>
        <topology evidence="1">GPI-anchor</topology>
    </subcellularLocation>
    <subcellularLocation>
        <location evidence="2">Secreted</location>
    </subcellularLocation>
</comment>
<gene>
    <name evidence="13" type="ORF">BT63DRAFT_452522</name>
</gene>
<dbReference type="SMART" id="SM00747">
    <property type="entry name" value="CFEM"/>
    <property type="match status" value="1"/>
</dbReference>
<dbReference type="InterPro" id="IPR008427">
    <property type="entry name" value="Extracellular_membr_CFEM_dom"/>
</dbReference>
<accession>A0A6A6UM82</accession>
<evidence type="ECO:0000256" key="6">
    <source>
        <dbReference type="ARBA" id="ARBA00022729"/>
    </source>
</evidence>
<dbReference type="Proteomes" id="UP000799302">
    <property type="component" value="Unassembled WGS sequence"/>
</dbReference>
<dbReference type="AlphaFoldDB" id="A0A6A6UM82"/>
<organism evidence="13 14">
    <name type="scientific">Microthyrium microscopicum</name>
    <dbReference type="NCBI Taxonomy" id="703497"/>
    <lineage>
        <taxon>Eukaryota</taxon>
        <taxon>Fungi</taxon>
        <taxon>Dikarya</taxon>
        <taxon>Ascomycota</taxon>
        <taxon>Pezizomycotina</taxon>
        <taxon>Dothideomycetes</taxon>
        <taxon>Dothideomycetes incertae sedis</taxon>
        <taxon>Microthyriales</taxon>
        <taxon>Microthyriaceae</taxon>
        <taxon>Microthyrium</taxon>
    </lineage>
</organism>
<dbReference type="Pfam" id="PF05730">
    <property type="entry name" value="CFEM"/>
    <property type="match status" value="1"/>
</dbReference>
<keyword evidence="5" id="KW-0336">GPI-anchor</keyword>
<evidence type="ECO:0000256" key="11">
    <source>
        <dbReference type="SAM" id="SignalP"/>
    </source>
</evidence>
<keyword evidence="5" id="KW-0325">Glycoprotein</keyword>
<feature type="region of interest" description="Disordered" evidence="10">
    <location>
        <begin position="21"/>
        <end position="157"/>
    </location>
</feature>
<evidence type="ECO:0000313" key="14">
    <source>
        <dbReference type="Proteomes" id="UP000799302"/>
    </source>
</evidence>
<evidence type="ECO:0000256" key="1">
    <source>
        <dbReference type="ARBA" id="ARBA00004589"/>
    </source>
</evidence>
<evidence type="ECO:0000256" key="9">
    <source>
        <dbReference type="PROSITE-ProRule" id="PRU01356"/>
    </source>
</evidence>
<dbReference type="EMBL" id="MU004232">
    <property type="protein sequence ID" value="KAF2672024.1"/>
    <property type="molecule type" value="Genomic_DNA"/>
</dbReference>
<keyword evidence="14" id="KW-1185">Reference proteome</keyword>
<feature type="disulfide bond" evidence="9">
    <location>
        <begin position="189"/>
        <end position="222"/>
    </location>
</feature>
<protein>
    <recommendedName>
        <fullName evidence="12">CFEM domain-containing protein</fullName>
    </recommendedName>
</protein>
<keyword evidence="5" id="KW-0472">Membrane</keyword>
<evidence type="ECO:0000259" key="12">
    <source>
        <dbReference type="PROSITE" id="PS52012"/>
    </source>
</evidence>
<evidence type="ECO:0000256" key="7">
    <source>
        <dbReference type="ARBA" id="ARBA00023157"/>
    </source>
</evidence>
<sequence length="236" mass="25424">MKVSGLVLLSLATAASAQWPNWDWSNWGRPKSSGAPNATPTRQEPKTTKSIATPDLSHSIASPPAIHTTSKQQSSRTTKTIINTPPTAAITSILPSPKSSQSPQTPFTQTFTTQTRSTQTHITSQAPKTTQSHAEPADKESPTRTFGSKQSEVPKVPTLSGVPPCARECFAPALKPYFGTCGIKIKCFCEKQELTVQIKECIPNNCEKSDQALVYSLFNKMCKGSNGFQPIVPPPA</sequence>
<keyword evidence="4" id="KW-0964">Secreted</keyword>
<evidence type="ECO:0000256" key="2">
    <source>
        <dbReference type="ARBA" id="ARBA00004613"/>
    </source>
</evidence>
<feature type="chain" id="PRO_5025417828" description="CFEM domain-containing protein" evidence="11">
    <location>
        <begin position="18"/>
        <end position="236"/>
    </location>
</feature>
<keyword evidence="7 9" id="KW-1015">Disulfide bond</keyword>
<evidence type="ECO:0000313" key="13">
    <source>
        <dbReference type="EMBL" id="KAF2672024.1"/>
    </source>
</evidence>
<evidence type="ECO:0000256" key="10">
    <source>
        <dbReference type="SAM" id="MobiDB-lite"/>
    </source>
</evidence>
<name>A0A6A6UM82_9PEZI</name>
<evidence type="ECO:0000256" key="4">
    <source>
        <dbReference type="ARBA" id="ARBA00022525"/>
    </source>
</evidence>
<evidence type="ECO:0000256" key="8">
    <source>
        <dbReference type="ARBA" id="ARBA00023288"/>
    </source>
</evidence>
<keyword evidence="8" id="KW-0449">Lipoprotein</keyword>